<gene>
    <name evidence="1" type="ORF">QH73_0001710</name>
</gene>
<dbReference type="RefSeq" id="WP_132866477.1">
    <property type="nucleotide sequence ID" value="NZ_JTJC03000001.1"/>
</dbReference>
<sequence length="79" mass="8953">MAGQMCWFSSLGADSEKVLYLRRSPDKPWKPYTSCPEYSVPDYKIDGGSKGWATYQKLHKAGWQLIPTAQAQRTSLAIR</sequence>
<accession>A0A9X5I3E7</accession>
<protein>
    <submittedName>
        <fullName evidence="1">Uncharacterized protein</fullName>
    </submittedName>
</protein>
<reference evidence="1 2" key="1">
    <citation type="journal article" date="2015" name="Genome Announc.">
        <title>Draft Genome Sequence of the Terrestrial Cyanobacterium Scytonema millei VB511283, Isolated from Eastern India.</title>
        <authorList>
            <person name="Sen D."/>
            <person name="Chandrababunaidu M.M."/>
            <person name="Singh D."/>
            <person name="Sanghi N."/>
            <person name="Ghorai A."/>
            <person name="Mishra G.P."/>
            <person name="Madduluri M."/>
            <person name="Adhikary S.P."/>
            <person name="Tripathy S."/>
        </authorList>
    </citation>
    <scope>NUCLEOTIDE SEQUENCE [LARGE SCALE GENOMIC DNA]</scope>
    <source>
        <strain evidence="1 2">VB511283</strain>
    </source>
</reference>
<dbReference type="OrthoDB" id="425717at2"/>
<proteinExistence type="predicted"/>
<comment type="caution">
    <text evidence="1">The sequence shown here is derived from an EMBL/GenBank/DDBJ whole genome shotgun (WGS) entry which is preliminary data.</text>
</comment>
<evidence type="ECO:0000313" key="1">
    <source>
        <dbReference type="EMBL" id="NHC33392.1"/>
    </source>
</evidence>
<keyword evidence="2" id="KW-1185">Reference proteome</keyword>
<dbReference type="AlphaFoldDB" id="A0A9X5I3E7"/>
<name>A0A9X5I3E7_9CYAN</name>
<organism evidence="1 2">
    <name type="scientific">Scytonema millei VB511283</name>
    <dbReference type="NCBI Taxonomy" id="1245923"/>
    <lineage>
        <taxon>Bacteria</taxon>
        <taxon>Bacillati</taxon>
        <taxon>Cyanobacteriota</taxon>
        <taxon>Cyanophyceae</taxon>
        <taxon>Nostocales</taxon>
        <taxon>Scytonemataceae</taxon>
        <taxon>Scytonema</taxon>
    </lineage>
</organism>
<dbReference type="Proteomes" id="UP000031532">
    <property type="component" value="Unassembled WGS sequence"/>
</dbReference>
<evidence type="ECO:0000313" key="2">
    <source>
        <dbReference type="Proteomes" id="UP000031532"/>
    </source>
</evidence>
<dbReference type="EMBL" id="JTJC03000001">
    <property type="protein sequence ID" value="NHC33392.1"/>
    <property type="molecule type" value="Genomic_DNA"/>
</dbReference>